<evidence type="ECO:0000313" key="2">
    <source>
        <dbReference type="Proteomes" id="UP000499080"/>
    </source>
</evidence>
<comment type="caution">
    <text evidence="1">The sequence shown here is derived from an EMBL/GenBank/DDBJ whole genome shotgun (WGS) entry which is preliminary data.</text>
</comment>
<sequence length="136" mass="14857">MLQTLVGDRLNGLFPITVSVCSIMMRKRIPDQPLRGIFFRCDGLHDEVPSVCSLRVLPLFLSVSPFLSLEGRGSSMRSCCHSASASHGHQITPRVGRACDPLDGWYISSPRDQSAGIPVTWSAQGSRKVANFWGLG</sequence>
<organism evidence="1 2">
    <name type="scientific">Araneus ventricosus</name>
    <name type="common">Orbweaver spider</name>
    <name type="synonym">Epeira ventricosa</name>
    <dbReference type="NCBI Taxonomy" id="182803"/>
    <lineage>
        <taxon>Eukaryota</taxon>
        <taxon>Metazoa</taxon>
        <taxon>Ecdysozoa</taxon>
        <taxon>Arthropoda</taxon>
        <taxon>Chelicerata</taxon>
        <taxon>Arachnida</taxon>
        <taxon>Araneae</taxon>
        <taxon>Araneomorphae</taxon>
        <taxon>Entelegynae</taxon>
        <taxon>Araneoidea</taxon>
        <taxon>Araneidae</taxon>
        <taxon>Araneus</taxon>
    </lineage>
</organism>
<proteinExistence type="predicted"/>
<protein>
    <submittedName>
        <fullName evidence="1">Uncharacterized protein</fullName>
    </submittedName>
</protein>
<dbReference type="Proteomes" id="UP000499080">
    <property type="component" value="Unassembled WGS sequence"/>
</dbReference>
<evidence type="ECO:0000313" key="1">
    <source>
        <dbReference type="EMBL" id="GBN98706.1"/>
    </source>
</evidence>
<reference evidence="1 2" key="1">
    <citation type="journal article" date="2019" name="Sci. Rep.">
        <title>Orb-weaving spider Araneus ventricosus genome elucidates the spidroin gene catalogue.</title>
        <authorList>
            <person name="Kono N."/>
            <person name="Nakamura H."/>
            <person name="Ohtoshi R."/>
            <person name="Moran D.A.P."/>
            <person name="Shinohara A."/>
            <person name="Yoshida Y."/>
            <person name="Fujiwara M."/>
            <person name="Mori M."/>
            <person name="Tomita M."/>
            <person name="Arakawa K."/>
        </authorList>
    </citation>
    <scope>NUCLEOTIDE SEQUENCE [LARGE SCALE GENOMIC DNA]</scope>
</reference>
<dbReference type="AlphaFoldDB" id="A0A4Y2TGZ2"/>
<keyword evidence="2" id="KW-1185">Reference proteome</keyword>
<gene>
    <name evidence="1" type="ORF">AVEN_227695_1</name>
</gene>
<dbReference type="EMBL" id="BGPR01027877">
    <property type="protein sequence ID" value="GBN98706.1"/>
    <property type="molecule type" value="Genomic_DNA"/>
</dbReference>
<name>A0A4Y2TGZ2_ARAVE</name>
<accession>A0A4Y2TGZ2</accession>